<protein>
    <submittedName>
        <fullName evidence="2">Ribosomal subunit interface protein</fullName>
    </submittedName>
</protein>
<dbReference type="SUPFAM" id="SSF69754">
    <property type="entry name" value="Ribosome binding protein Y (YfiA homologue)"/>
    <property type="match status" value="1"/>
</dbReference>
<dbReference type="EMBL" id="MFGJ01000006">
    <property type="protein sequence ID" value="OGF32280.1"/>
    <property type="molecule type" value="Genomic_DNA"/>
</dbReference>
<dbReference type="GO" id="GO:0022627">
    <property type="term" value="C:cytosolic small ribosomal subunit"/>
    <property type="evidence" value="ECO:0007669"/>
    <property type="project" value="TreeGrafter"/>
</dbReference>
<gene>
    <name evidence="2" type="ORF">A2478_03060</name>
</gene>
<dbReference type="STRING" id="1798002.A2478_03060"/>
<dbReference type="GO" id="GO:0043024">
    <property type="term" value="F:ribosomal small subunit binding"/>
    <property type="evidence" value="ECO:0007669"/>
    <property type="project" value="TreeGrafter"/>
</dbReference>
<comment type="caution">
    <text evidence="2">The sequence shown here is derived from an EMBL/GenBank/DDBJ whole genome shotgun (WGS) entry which is preliminary data.</text>
</comment>
<dbReference type="AlphaFoldDB" id="A0A1F5T001"/>
<dbReference type="InterPro" id="IPR050574">
    <property type="entry name" value="HPF/YfiA_ribosome-assoc"/>
</dbReference>
<dbReference type="Gene3D" id="3.30.160.100">
    <property type="entry name" value="Ribosome hibernation promotion factor-like"/>
    <property type="match status" value="1"/>
</dbReference>
<accession>A0A1F5T001</accession>
<proteinExistence type="predicted"/>
<dbReference type="PANTHER" id="PTHR33231:SF1">
    <property type="entry name" value="30S RIBOSOMAL PROTEIN"/>
    <property type="match status" value="1"/>
</dbReference>
<organism evidence="2 3">
    <name type="scientific">Candidatus Falkowbacteria bacterium RIFOXYC2_FULL_36_12</name>
    <dbReference type="NCBI Taxonomy" id="1798002"/>
    <lineage>
        <taxon>Bacteria</taxon>
        <taxon>Candidatus Falkowiibacteriota</taxon>
    </lineage>
</organism>
<sequence>MKINIKATNMDLTESIKNYANEKLGGIDKYFDNIQQIDVEVGKTTKGQAKGDVFFAEINVSVPGKLLRYRDETDELYKAINATKKGMQNEIKKYKEKMRTS</sequence>
<dbReference type="InterPro" id="IPR003489">
    <property type="entry name" value="RHF/RaiA"/>
</dbReference>
<evidence type="ECO:0000313" key="2">
    <source>
        <dbReference type="EMBL" id="OGF32280.1"/>
    </source>
</evidence>
<evidence type="ECO:0000256" key="1">
    <source>
        <dbReference type="ARBA" id="ARBA00022845"/>
    </source>
</evidence>
<name>A0A1F5T001_9BACT</name>
<dbReference type="GO" id="GO:0045900">
    <property type="term" value="P:negative regulation of translational elongation"/>
    <property type="evidence" value="ECO:0007669"/>
    <property type="project" value="TreeGrafter"/>
</dbReference>
<keyword evidence="1" id="KW-0810">Translation regulation</keyword>
<reference evidence="2 3" key="1">
    <citation type="journal article" date="2016" name="Nat. Commun.">
        <title>Thousands of microbial genomes shed light on interconnected biogeochemical processes in an aquifer system.</title>
        <authorList>
            <person name="Anantharaman K."/>
            <person name="Brown C.T."/>
            <person name="Hug L.A."/>
            <person name="Sharon I."/>
            <person name="Castelle C.J."/>
            <person name="Probst A.J."/>
            <person name="Thomas B.C."/>
            <person name="Singh A."/>
            <person name="Wilkins M.J."/>
            <person name="Karaoz U."/>
            <person name="Brodie E.L."/>
            <person name="Williams K.H."/>
            <person name="Hubbard S.S."/>
            <person name="Banfield J.F."/>
        </authorList>
    </citation>
    <scope>NUCLEOTIDE SEQUENCE [LARGE SCALE GENOMIC DNA]</scope>
</reference>
<evidence type="ECO:0000313" key="3">
    <source>
        <dbReference type="Proteomes" id="UP000179001"/>
    </source>
</evidence>
<dbReference type="Pfam" id="PF02482">
    <property type="entry name" value="Ribosomal_S30AE"/>
    <property type="match status" value="1"/>
</dbReference>
<dbReference type="PANTHER" id="PTHR33231">
    <property type="entry name" value="30S RIBOSOMAL PROTEIN"/>
    <property type="match status" value="1"/>
</dbReference>
<dbReference type="NCBIfam" id="TIGR00741">
    <property type="entry name" value="yfiA"/>
    <property type="match status" value="1"/>
</dbReference>
<dbReference type="Proteomes" id="UP000179001">
    <property type="component" value="Unassembled WGS sequence"/>
</dbReference>
<dbReference type="InterPro" id="IPR036567">
    <property type="entry name" value="RHF-like"/>
</dbReference>